<evidence type="ECO:0000256" key="1">
    <source>
        <dbReference type="ARBA" id="ARBA00004196"/>
    </source>
</evidence>
<accession>A0A0R1KZ22</accession>
<dbReference type="EMBL" id="AZEA01000008">
    <property type="protein sequence ID" value="KRK88576.1"/>
    <property type="molecule type" value="Genomic_DNA"/>
</dbReference>
<keyword evidence="5" id="KW-0571">Peptide transport</keyword>
<evidence type="ECO:0000256" key="3">
    <source>
        <dbReference type="ARBA" id="ARBA00022448"/>
    </source>
</evidence>
<dbReference type="FunFam" id="3.10.105.10:FF:000001">
    <property type="entry name" value="Oligopeptide ABC transporter, oligopeptide-binding protein"/>
    <property type="match status" value="1"/>
</dbReference>
<dbReference type="AlphaFoldDB" id="A0A0R1KZ22"/>
<keyword evidence="3" id="KW-0813">Transport</keyword>
<dbReference type="Gene3D" id="3.40.190.10">
    <property type="entry name" value="Periplasmic binding protein-like II"/>
    <property type="match status" value="1"/>
</dbReference>
<protein>
    <submittedName>
        <fullName evidence="8">ABC transporter periplasmic protein</fullName>
    </submittedName>
</protein>
<gene>
    <name evidence="8" type="ORF">FD17_GL002446</name>
</gene>
<dbReference type="Pfam" id="PF00496">
    <property type="entry name" value="SBP_bac_5"/>
    <property type="match status" value="1"/>
</dbReference>
<dbReference type="PROSITE" id="PS51257">
    <property type="entry name" value="PROKAR_LIPOPROTEIN"/>
    <property type="match status" value="1"/>
</dbReference>
<evidence type="ECO:0000256" key="6">
    <source>
        <dbReference type="SAM" id="SignalP"/>
    </source>
</evidence>
<keyword evidence="4 6" id="KW-0732">Signal</keyword>
<dbReference type="GO" id="GO:0030288">
    <property type="term" value="C:outer membrane-bounded periplasmic space"/>
    <property type="evidence" value="ECO:0007669"/>
    <property type="project" value="UniProtKB-ARBA"/>
</dbReference>
<keyword evidence="5" id="KW-0653">Protein transport</keyword>
<dbReference type="GO" id="GO:1904680">
    <property type="term" value="F:peptide transmembrane transporter activity"/>
    <property type="evidence" value="ECO:0007669"/>
    <property type="project" value="TreeGrafter"/>
</dbReference>
<dbReference type="Proteomes" id="UP000051581">
    <property type="component" value="Unassembled WGS sequence"/>
</dbReference>
<dbReference type="Gene3D" id="3.10.105.10">
    <property type="entry name" value="Dipeptide-binding Protein, Domain 3"/>
    <property type="match status" value="1"/>
</dbReference>
<comment type="subcellular location">
    <subcellularLocation>
        <location evidence="1">Cell envelope</location>
    </subcellularLocation>
</comment>
<proteinExistence type="inferred from homology"/>
<keyword evidence="9" id="KW-1185">Reference proteome</keyword>
<evidence type="ECO:0000256" key="2">
    <source>
        <dbReference type="ARBA" id="ARBA00005695"/>
    </source>
</evidence>
<evidence type="ECO:0000259" key="7">
    <source>
        <dbReference type="Pfam" id="PF00496"/>
    </source>
</evidence>
<dbReference type="InterPro" id="IPR000914">
    <property type="entry name" value="SBP_5_dom"/>
</dbReference>
<feature type="domain" description="Solute-binding protein family 5" evidence="7">
    <location>
        <begin position="82"/>
        <end position="468"/>
    </location>
</feature>
<evidence type="ECO:0000313" key="8">
    <source>
        <dbReference type="EMBL" id="KRK88576.1"/>
    </source>
</evidence>
<evidence type="ECO:0000256" key="4">
    <source>
        <dbReference type="ARBA" id="ARBA00022729"/>
    </source>
</evidence>
<dbReference type="Gene3D" id="3.90.76.10">
    <property type="entry name" value="Dipeptide-binding Protein, Domain 1"/>
    <property type="match status" value="1"/>
</dbReference>
<dbReference type="InterPro" id="IPR030678">
    <property type="entry name" value="Peptide/Ni-bd"/>
</dbReference>
<dbReference type="RefSeq" id="WP_057824851.1">
    <property type="nucleotide sequence ID" value="NZ_AZEA01000008.1"/>
</dbReference>
<name>A0A0R1KZ22_9LACO</name>
<dbReference type="PIRSF" id="PIRSF002741">
    <property type="entry name" value="MppA"/>
    <property type="match status" value="1"/>
</dbReference>
<dbReference type="FunFam" id="3.90.76.10:FF:000001">
    <property type="entry name" value="Oligopeptide ABC transporter substrate-binding protein"/>
    <property type="match status" value="1"/>
</dbReference>
<dbReference type="PANTHER" id="PTHR30290:SF10">
    <property type="entry name" value="PERIPLASMIC OLIGOPEPTIDE-BINDING PROTEIN-RELATED"/>
    <property type="match status" value="1"/>
</dbReference>
<sequence length="549" mass="60666">MKLNKHFLAITGTLALVLVLAGCGSNKSSEKSSTTMSKNQTVNISTASEISTLDTAKASDSGSLTPLYQIGEGIYRLGPKSKVENALATSTKVSKNGLTYTFKLRSNDKWNNGQPVTANDFVYGWRRVVNPKTAAGYSYLFEGVKNYSAIQKNKLSPNKLGVSAPNKSTLVVQLSHPVPYFKLLLAFPTFFPQQESAVKKYGSRYGTSSATTAYNGPFELADWNGTSDTWTMKKNANYWDKKAVKLDKLNFQVVKTPSTGLSLYQQNKLDVVTLSGEEVPSYKNKPEFKKFVGGSTIYLEMNQKRVKALKNVKVRQALSQAINKNSLATQVLRDGSTAPKGFVSTNFFQNPKTGADFASDAYEKSGVTYNEAQAKKLWTQGMKQVGLKKLHLSLLSDDTDQSKKTTQYLQSQFNKLPGLSITIHNVPTKSKLSRSTDGDFDLVVSSWGADFADPINFLDLLTKSNPTNNGHWVNAQYDKYIAASKTTDANNPDKRYDDLVNAEKILMKDQGVIPLYQPSTTQLWRTNIHGFVWNPAGMSNGYKGLYVTK</sequence>
<organism evidence="8 9">
    <name type="scientific">Lentilactobacillus sunkii DSM 19904</name>
    <dbReference type="NCBI Taxonomy" id="1423808"/>
    <lineage>
        <taxon>Bacteria</taxon>
        <taxon>Bacillati</taxon>
        <taxon>Bacillota</taxon>
        <taxon>Bacilli</taxon>
        <taxon>Lactobacillales</taxon>
        <taxon>Lactobacillaceae</taxon>
        <taxon>Lentilactobacillus</taxon>
    </lineage>
</organism>
<reference evidence="8 9" key="1">
    <citation type="journal article" date="2015" name="Genome Announc.">
        <title>Expanding the biotechnology potential of lactobacilli through comparative genomics of 213 strains and associated genera.</title>
        <authorList>
            <person name="Sun Z."/>
            <person name="Harris H.M."/>
            <person name="McCann A."/>
            <person name="Guo C."/>
            <person name="Argimon S."/>
            <person name="Zhang W."/>
            <person name="Yang X."/>
            <person name="Jeffery I.B."/>
            <person name="Cooney J.C."/>
            <person name="Kagawa T.F."/>
            <person name="Liu W."/>
            <person name="Song Y."/>
            <person name="Salvetti E."/>
            <person name="Wrobel A."/>
            <person name="Rasinkangas P."/>
            <person name="Parkhill J."/>
            <person name="Rea M.C."/>
            <person name="O'Sullivan O."/>
            <person name="Ritari J."/>
            <person name="Douillard F.P."/>
            <person name="Paul Ross R."/>
            <person name="Yang R."/>
            <person name="Briner A.E."/>
            <person name="Felis G.E."/>
            <person name="de Vos W.M."/>
            <person name="Barrangou R."/>
            <person name="Klaenhammer T.R."/>
            <person name="Caufield P.W."/>
            <person name="Cui Y."/>
            <person name="Zhang H."/>
            <person name="O'Toole P.W."/>
        </authorList>
    </citation>
    <scope>NUCLEOTIDE SEQUENCE [LARGE SCALE GENOMIC DNA]</scope>
    <source>
        <strain evidence="8 9">DSM 19904</strain>
    </source>
</reference>
<dbReference type="InterPro" id="IPR039424">
    <property type="entry name" value="SBP_5"/>
</dbReference>
<dbReference type="GO" id="GO:0043190">
    <property type="term" value="C:ATP-binding cassette (ABC) transporter complex"/>
    <property type="evidence" value="ECO:0007669"/>
    <property type="project" value="InterPro"/>
</dbReference>
<dbReference type="GO" id="GO:0015833">
    <property type="term" value="P:peptide transport"/>
    <property type="evidence" value="ECO:0007669"/>
    <property type="project" value="UniProtKB-KW"/>
</dbReference>
<comment type="caution">
    <text evidence="8">The sequence shown here is derived from an EMBL/GenBank/DDBJ whole genome shotgun (WGS) entry which is preliminary data.</text>
</comment>
<evidence type="ECO:0000256" key="5">
    <source>
        <dbReference type="ARBA" id="ARBA00022856"/>
    </source>
</evidence>
<feature type="signal peptide" evidence="6">
    <location>
        <begin position="1"/>
        <end position="21"/>
    </location>
</feature>
<dbReference type="PANTHER" id="PTHR30290">
    <property type="entry name" value="PERIPLASMIC BINDING COMPONENT OF ABC TRANSPORTER"/>
    <property type="match status" value="1"/>
</dbReference>
<dbReference type="SUPFAM" id="SSF53850">
    <property type="entry name" value="Periplasmic binding protein-like II"/>
    <property type="match status" value="1"/>
</dbReference>
<dbReference type="OrthoDB" id="403896at2"/>
<comment type="similarity">
    <text evidence="2">Belongs to the bacterial solute-binding protein 5 family.</text>
</comment>
<feature type="chain" id="PRO_5039520943" evidence="6">
    <location>
        <begin position="22"/>
        <end position="549"/>
    </location>
</feature>
<dbReference type="CDD" id="cd08504">
    <property type="entry name" value="PBP2_OppA"/>
    <property type="match status" value="1"/>
</dbReference>
<evidence type="ECO:0000313" key="9">
    <source>
        <dbReference type="Proteomes" id="UP000051581"/>
    </source>
</evidence>
<dbReference type="PATRIC" id="fig|1423808.3.peg.2497"/>